<accession>A0A9X3CE19</accession>
<comment type="caution">
    <text evidence="1">The sequence shown here is derived from an EMBL/GenBank/DDBJ whole genome shotgun (WGS) entry which is preliminary data.</text>
</comment>
<evidence type="ECO:0000313" key="2">
    <source>
        <dbReference type="Proteomes" id="UP001155586"/>
    </source>
</evidence>
<organism evidence="1 2">
    <name type="scientific">Vibrio paucivorans</name>
    <dbReference type="NCBI Taxonomy" id="2829489"/>
    <lineage>
        <taxon>Bacteria</taxon>
        <taxon>Pseudomonadati</taxon>
        <taxon>Pseudomonadota</taxon>
        <taxon>Gammaproteobacteria</taxon>
        <taxon>Vibrionales</taxon>
        <taxon>Vibrionaceae</taxon>
        <taxon>Vibrio</taxon>
    </lineage>
</organism>
<keyword evidence="2" id="KW-1185">Reference proteome</keyword>
<dbReference type="Proteomes" id="UP001155586">
    <property type="component" value="Unassembled WGS sequence"/>
</dbReference>
<proteinExistence type="predicted"/>
<dbReference type="EMBL" id="JAKRRX010000044">
    <property type="protein sequence ID" value="MCW8334073.1"/>
    <property type="molecule type" value="Genomic_DNA"/>
</dbReference>
<dbReference type="AlphaFoldDB" id="A0A9X3CE19"/>
<gene>
    <name evidence="1" type="ORF">MD483_09585</name>
</gene>
<sequence>MAKSLSYLGGWSNHIPASLNSSASTNALSSPTSGRFPRYCRNGISGSLIPTGNKSLAAYGDDGDIHFDSSVVAIRFNQTAANLNQSTVWQQPSHLVISSPTVQGVRAVWTANSTGASGYAKVYGKHRLNTAEVEIFRTRGYYSGRYSNGWGWYGAHTLKRIDVQHIRNNASYARYQAYDFTSCGFSNTTSLAARTDQFTVSNSAIQAQREVSVVVKNRW</sequence>
<name>A0A9X3CE19_9VIBR</name>
<dbReference type="RefSeq" id="WP_265687477.1">
    <property type="nucleotide sequence ID" value="NZ_JAKRRX010000044.1"/>
</dbReference>
<evidence type="ECO:0000313" key="1">
    <source>
        <dbReference type="EMBL" id="MCW8334073.1"/>
    </source>
</evidence>
<reference evidence="1" key="1">
    <citation type="submission" date="2022-02" db="EMBL/GenBank/DDBJ databases">
        <title>Vibrio sp. nov., a new bacterium isolated from Bohai sea, China.</title>
        <authorList>
            <person name="Yuan Y."/>
        </authorList>
    </citation>
    <scope>NUCLEOTIDE SEQUENCE</scope>
    <source>
        <strain evidence="1">DBSS07</strain>
    </source>
</reference>
<protein>
    <submittedName>
        <fullName evidence="1">Uncharacterized protein</fullName>
    </submittedName>
</protein>